<dbReference type="GO" id="GO:0005886">
    <property type="term" value="C:plasma membrane"/>
    <property type="evidence" value="ECO:0007669"/>
    <property type="project" value="TreeGrafter"/>
</dbReference>
<reference evidence="7" key="2">
    <citation type="submission" date="2020-10" db="UniProtKB">
        <authorList>
            <consortium name="WormBaseParasite"/>
        </authorList>
    </citation>
    <scope>IDENTIFICATION</scope>
</reference>
<keyword evidence="4 5" id="KW-0472">Membrane</keyword>
<comment type="subcellular location">
    <subcellularLocation>
        <location evidence="1">Membrane</location>
        <topology evidence="1">Multi-pass membrane protein</topology>
    </subcellularLocation>
</comment>
<evidence type="ECO:0000256" key="3">
    <source>
        <dbReference type="ARBA" id="ARBA00022989"/>
    </source>
</evidence>
<evidence type="ECO:0000256" key="1">
    <source>
        <dbReference type="ARBA" id="ARBA00004141"/>
    </source>
</evidence>
<evidence type="ECO:0000256" key="4">
    <source>
        <dbReference type="ARBA" id="ARBA00023136"/>
    </source>
</evidence>
<dbReference type="InterPro" id="IPR008952">
    <property type="entry name" value="Tetraspanin_EC2_sf"/>
</dbReference>
<keyword evidence="6" id="KW-1185">Reference proteome</keyword>
<name>A0A7E4W3I1_PANRE</name>
<dbReference type="PANTHER" id="PTHR19282">
    <property type="entry name" value="TETRASPANIN"/>
    <property type="match status" value="1"/>
</dbReference>
<dbReference type="Proteomes" id="UP000492821">
    <property type="component" value="Unassembled WGS sequence"/>
</dbReference>
<keyword evidence="3 5" id="KW-1133">Transmembrane helix</keyword>
<dbReference type="PANTHER" id="PTHR19282:SF555">
    <property type="entry name" value="TETRASPANIN-2A"/>
    <property type="match status" value="1"/>
</dbReference>
<feature type="transmembrane region" description="Helical" evidence="5">
    <location>
        <begin position="90"/>
        <end position="114"/>
    </location>
</feature>
<dbReference type="Gene3D" id="1.10.1450.10">
    <property type="entry name" value="Tetraspanin"/>
    <property type="match status" value="1"/>
</dbReference>
<proteinExistence type="predicted"/>
<dbReference type="Pfam" id="PF00335">
    <property type="entry name" value="Tetraspanin"/>
    <property type="match status" value="2"/>
</dbReference>
<evidence type="ECO:0000313" key="7">
    <source>
        <dbReference type="WBParaSite" id="Pan_g6556.t3"/>
    </source>
</evidence>
<reference evidence="6" key="1">
    <citation type="journal article" date="2013" name="Genetics">
        <title>The draft genome and transcriptome of Panagrellus redivivus are shaped by the harsh demands of a free-living lifestyle.</title>
        <authorList>
            <person name="Srinivasan J."/>
            <person name="Dillman A.R."/>
            <person name="Macchietto M.G."/>
            <person name="Heikkinen L."/>
            <person name="Lakso M."/>
            <person name="Fracchia K.M."/>
            <person name="Antoshechkin I."/>
            <person name="Mortazavi A."/>
            <person name="Wong G."/>
            <person name="Sternberg P.W."/>
        </authorList>
    </citation>
    <scope>NUCLEOTIDE SEQUENCE [LARGE SCALE GENOMIC DNA]</scope>
    <source>
        <strain evidence="6">MT8872</strain>
    </source>
</reference>
<organism evidence="6 7">
    <name type="scientific">Panagrellus redivivus</name>
    <name type="common">Microworm</name>
    <dbReference type="NCBI Taxonomy" id="6233"/>
    <lineage>
        <taxon>Eukaryota</taxon>
        <taxon>Metazoa</taxon>
        <taxon>Ecdysozoa</taxon>
        <taxon>Nematoda</taxon>
        <taxon>Chromadorea</taxon>
        <taxon>Rhabditida</taxon>
        <taxon>Tylenchina</taxon>
        <taxon>Panagrolaimomorpha</taxon>
        <taxon>Panagrolaimoidea</taxon>
        <taxon>Panagrolaimidae</taxon>
        <taxon>Panagrellus</taxon>
    </lineage>
</organism>
<sequence length="407" mass="46469">MRRQPVSACARTCMLIYTILFWISGFALLFIGLWMLLDPRRSYILDLVDFSEDDPLLKFAAYTAVITGAGTLIIGFFSCCGAIKAERCMLISFIIFIVLILLAEVTIGTLAIVYKQKFTGDRMEVYIANMSQNRYYRDKWVTPLMDAIQYYIVSHAFRNHLKNLIHHDYGIAMNSEHNQHVTRLVDQLQFHMKCCGSESPMDWQMSQWRSSVSMDFLESGDTEGLIHHARPGVPNMKNLKHNKSIALPNVPFSCCAPMTGSTVQNLIVRSVIRCQQSGTASRLWRHQGQQCCGGTGPRDYYNGFWYITNTQRGTRSFVPLSCCKQTQTARAWSIQPIDPMCPTYFYGTKAFNSSVYIEGCHERLQRWFDEQAVIFAAVGISFAAFQMIGIILAIVMLNQINDYIYLR</sequence>
<feature type="transmembrane region" description="Helical" evidence="5">
    <location>
        <begin position="59"/>
        <end position="83"/>
    </location>
</feature>
<dbReference type="WBParaSite" id="Pan_g6556.t3">
    <property type="protein sequence ID" value="Pan_g6556.t3"/>
    <property type="gene ID" value="Pan_g6556"/>
</dbReference>
<accession>A0A7E4W3I1</accession>
<dbReference type="PRINTS" id="PR00259">
    <property type="entry name" value="TMFOUR"/>
</dbReference>
<dbReference type="AlphaFoldDB" id="A0A7E4W3I1"/>
<protein>
    <submittedName>
        <fullName evidence="7">Tetraspanin</fullName>
    </submittedName>
</protein>
<feature type="transmembrane region" description="Helical" evidence="5">
    <location>
        <begin position="12"/>
        <end position="37"/>
    </location>
</feature>
<evidence type="ECO:0000313" key="6">
    <source>
        <dbReference type="Proteomes" id="UP000492821"/>
    </source>
</evidence>
<dbReference type="InterPro" id="IPR018499">
    <property type="entry name" value="Tetraspanin/Peripherin"/>
</dbReference>
<keyword evidence="2 5" id="KW-0812">Transmembrane</keyword>
<feature type="transmembrane region" description="Helical" evidence="5">
    <location>
        <begin position="372"/>
        <end position="397"/>
    </location>
</feature>
<evidence type="ECO:0000256" key="2">
    <source>
        <dbReference type="ARBA" id="ARBA00022692"/>
    </source>
</evidence>
<dbReference type="SUPFAM" id="SSF48652">
    <property type="entry name" value="Tetraspanin"/>
    <property type="match status" value="2"/>
</dbReference>
<evidence type="ECO:0000256" key="5">
    <source>
        <dbReference type="SAM" id="Phobius"/>
    </source>
</evidence>